<gene>
    <name evidence="8" type="ORF">J2Z60_001495</name>
</gene>
<feature type="transmembrane region" description="Helical" evidence="6">
    <location>
        <begin position="17"/>
        <end position="39"/>
    </location>
</feature>
<keyword evidence="5 6" id="KW-0472">Membrane</keyword>
<dbReference type="EMBL" id="JAGGLU010000008">
    <property type="protein sequence ID" value="MBP2058316.1"/>
    <property type="molecule type" value="Genomic_DNA"/>
</dbReference>
<keyword evidence="9" id="KW-1185">Reference proteome</keyword>
<evidence type="ECO:0000256" key="1">
    <source>
        <dbReference type="ARBA" id="ARBA00004651"/>
    </source>
</evidence>
<evidence type="ECO:0000259" key="7">
    <source>
        <dbReference type="Pfam" id="PF02687"/>
    </source>
</evidence>
<evidence type="ECO:0000256" key="6">
    <source>
        <dbReference type="PIRNR" id="PIRNR018968"/>
    </source>
</evidence>
<feature type="transmembrane region" description="Helical" evidence="6">
    <location>
        <begin position="584"/>
        <end position="606"/>
    </location>
</feature>
<dbReference type="InterPro" id="IPR052536">
    <property type="entry name" value="ABC-4_Integral_Memb_Prot"/>
</dbReference>
<reference evidence="8 9" key="1">
    <citation type="submission" date="2021-03" db="EMBL/GenBank/DDBJ databases">
        <title>Genomic Encyclopedia of Type Strains, Phase IV (KMG-IV): sequencing the most valuable type-strain genomes for metagenomic binning, comparative biology and taxonomic classification.</title>
        <authorList>
            <person name="Goeker M."/>
        </authorList>
    </citation>
    <scope>NUCLEOTIDE SEQUENCE [LARGE SCALE GENOMIC DNA]</scope>
    <source>
        <strain evidence="8 9">DSM 101872</strain>
    </source>
</reference>
<keyword evidence="3 6" id="KW-0812">Transmembrane</keyword>
<dbReference type="Proteomes" id="UP001519292">
    <property type="component" value="Unassembled WGS sequence"/>
</dbReference>
<organism evidence="8 9">
    <name type="scientific">Lactobacillus colini</name>
    <dbReference type="NCBI Taxonomy" id="1819254"/>
    <lineage>
        <taxon>Bacteria</taxon>
        <taxon>Bacillati</taxon>
        <taxon>Bacillota</taxon>
        <taxon>Bacilli</taxon>
        <taxon>Lactobacillales</taxon>
        <taxon>Lactobacillaceae</taxon>
        <taxon>Lactobacillus</taxon>
    </lineage>
</organism>
<comment type="caution">
    <text evidence="8">The sequence shown here is derived from an EMBL/GenBank/DDBJ whole genome shotgun (WGS) entry which is preliminary data.</text>
</comment>
<dbReference type="Pfam" id="PF02687">
    <property type="entry name" value="FtsX"/>
    <property type="match status" value="1"/>
</dbReference>
<protein>
    <submittedName>
        <fullName evidence="8">ABC transport system permease protein</fullName>
    </submittedName>
</protein>
<dbReference type="PANTHER" id="PTHR46795:SF3">
    <property type="entry name" value="ABC TRANSPORTER PERMEASE"/>
    <property type="match status" value="1"/>
</dbReference>
<dbReference type="InterPro" id="IPR027022">
    <property type="entry name" value="ABC_permease_BceB-typ"/>
</dbReference>
<keyword evidence="4 6" id="KW-1133">Transmembrane helix</keyword>
<keyword evidence="6" id="KW-0813">Transport</keyword>
<feature type="domain" description="ABC3 transporter permease C-terminal" evidence="7">
    <location>
        <begin position="63"/>
        <end position="180"/>
    </location>
</feature>
<dbReference type="InterPro" id="IPR003838">
    <property type="entry name" value="ABC3_permease_C"/>
</dbReference>
<dbReference type="PANTHER" id="PTHR46795">
    <property type="entry name" value="ABC TRANSPORTER PERMEASE-RELATED-RELATED"/>
    <property type="match status" value="1"/>
</dbReference>
<evidence type="ECO:0000256" key="5">
    <source>
        <dbReference type="ARBA" id="ARBA00023136"/>
    </source>
</evidence>
<feature type="transmembrane region" description="Helical" evidence="6">
    <location>
        <begin position="105"/>
        <end position="128"/>
    </location>
</feature>
<keyword evidence="2 6" id="KW-1003">Cell membrane</keyword>
<comment type="subcellular location">
    <subcellularLocation>
        <location evidence="1 6">Cell membrane</location>
        <topology evidence="1 6">Multi-pass membrane protein</topology>
    </subcellularLocation>
</comment>
<feature type="transmembrane region" description="Helical" evidence="6">
    <location>
        <begin position="551"/>
        <end position="572"/>
    </location>
</feature>
<evidence type="ECO:0000256" key="2">
    <source>
        <dbReference type="ARBA" id="ARBA00022475"/>
    </source>
</evidence>
<dbReference type="RefSeq" id="WP_209687058.1">
    <property type="nucleotide sequence ID" value="NZ_JAGGLU010000008.1"/>
</dbReference>
<accession>A0ABS4MF61</accession>
<evidence type="ECO:0000256" key="3">
    <source>
        <dbReference type="ARBA" id="ARBA00022692"/>
    </source>
</evidence>
<feature type="transmembrane region" description="Helical" evidence="6">
    <location>
        <begin position="200"/>
        <end position="220"/>
    </location>
</feature>
<feature type="transmembrane region" description="Helical" evidence="6">
    <location>
        <begin position="148"/>
        <end position="172"/>
    </location>
</feature>
<dbReference type="PIRSF" id="PIRSF018968">
    <property type="entry name" value="ABC_permease_BceB"/>
    <property type="match status" value="1"/>
</dbReference>
<feature type="transmembrane region" description="Helical" evidence="6">
    <location>
        <begin position="232"/>
        <end position="257"/>
    </location>
</feature>
<feature type="transmembrane region" description="Helical" evidence="6">
    <location>
        <begin position="59"/>
        <end position="84"/>
    </location>
</feature>
<sequence length="614" mass="69746">MLWKLSFTGLKSRFKDYVVLFSGLTLASAIFYMFMTIALNPAFLKGSLSIAFVITKLVFALGIVLLGIISLVYITYANSFLLSMRKKDYGVYMMLGARNSKIGKLIFSETLIIGFLASVLGIVIGIFVTQIVSQILVSQLGLQIHKYLGFYLPAIFWTLVFFIVLFLLAAIWNRHKLIKTSVLDLINEDQKPVKLHHNKVWKIIEAIMGIALLAVGYWAMADYGDLKTKSLWIGFFTIVIGSYFTFDSFFTSLVILLRSNKKFKSKKLRSFTLGQLQFRLTDYTKLLSVISLLFALALGAITVGLNFNNLVDSSLKSSYYDVMLYNPTKSDANLKHVSVRNKTTIDYKIKIAQDKKTPIVYVNKQSIANSQLKYQHMSQKKNRTSWSTKTITVKSLKNPDSEASYQLLGLLAPFPTAKLKLVSEQTYQALKSKNIKLELLEVNNFRQNFNNIEKLQNASNKRMVADLDKYGMDFSISFNNFKADQYRLVSSVASGFEFMGFFLGIAFLAMLASTLMFKVLSGAASDKIRYKMLWKIGARMSILKASIRHEIAALFVLPASLGVVDVLFGLQFFKSLLEDPYDKIWIPFTIFFALYLLYYLITVKLYQDIVLKKD</sequence>
<proteinExistence type="inferred from homology"/>
<feature type="transmembrane region" description="Helical" evidence="6">
    <location>
        <begin position="286"/>
        <end position="307"/>
    </location>
</feature>
<feature type="transmembrane region" description="Helical" evidence="6">
    <location>
        <begin position="498"/>
        <end position="520"/>
    </location>
</feature>
<name>A0ABS4MF61_9LACO</name>
<evidence type="ECO:0000256" key="4">
    <source>
        <dbReference type="ARBA" id="ARBA00022989"/>
    </source>
</evidence>
<comment type="similarity">
    <text evidence="6">Belongs to the ABC-4 integral membrane protein family.</text>
</comment>
<evidence type="ECO:0000313" key="9">
    <source>
        <dbReference type="Proteomes" id="UP001519292"/>
    </source>
</evidence>
<evidence type="ECO:0000313" key="8">
    <source>
        <dbReference type="EMBL" id="MBP2058316.1"/>
    </source>
</evidence>